<reference evidence="10" key="1">
    <citation type="journal article" date="2019" name="Int. J. Syst. Evol. Microbiol.">
        <title>The Global Catalogue of Microorganisms (GCM) 10K type strain sequencing project: providing services to taxonomists for standard genome sequencing and annotation.</title>
        <authorList>
            <consortium name="The Broad Institute Genomics Platform"/>
            <consortium name="The Broad Institute Genome Sequencing Center for Infectious Disease"/>
            <person name="Wu L."/>
            <person name="Ma J."/>
        </authorList>
    </citation>
    <scope>NUCLEOTIDE SEQUENCE [LARGE SCALE GENOMIC DNA]</scope>
    <source>
        <strain evidence="10">JCM 3367</strain>
    </source>
</reference>
<comment type="subcellular location">
    <subcellularLocation>
        <location evidence="1">Membrane</location>
        <topology evidence="1">Multi-pass membrane protein</topology>
    </subcellularLocation>
</comment>
<dbReference type="Pfam" id="PF01578">
    <property type="entry name" value="Cytochrom_C_asm"/>
    <property type="match status" value="1"/>
</dbReference>
<dbReference type="PANTHER" id="PTHR30071:SF1">
    <property type="entry name" value="CYTOCHROME B_B6 PROTEIN-RELATED"/>
    <property type="match status" value="1"/>
</dbReference>
<keyword evidence="5 7" id="KW-0472">Membrane</keyword>
<accession>A0ABP6A6G3</accession>
<dbReference type="EMBL" id="BAAARY010000001">
    <property type="protein sequence ID" value="GAA2510700.1"/>
    <property type="molecule type" value="Genomic_DNA"/>
</dbReference>
<feature type="transmembrane region" description="Helical" evidence="7">
    <location>
        <begin position="284"/>
        <end position="300"/>
    </location>
</feature>
<dbReference type="InterPro" id="IPR002541">
    <property type="entry name" value="Cyt_c_assembly"/>
</dbReference>
<evidence type="ECO:0000256" key="1">
    <source>
        <dbReference type="ARBA" id="ARBA00004141"/>
    </source>
</evidence>
<feature type="transmembrane region" description="Helical" evidence="7">
    <location>
        <begin position="312"/>
        <end position="333"/>
    </location>
</feature>
<evidence type="ECO:0000256" key="6">
    <source>
        <dbReference type="SAM" id="MobiDB-lite"/>
    </source>
</evidence>
<dbReference type="Proteomes" id="UP001499978">
    <property type="component" value="Unassembled WGS sequence"/>
</dbReference>
<keyword evidence="2 7" id="KW-0812">Transmembrane</keyword>
<proteinExistence type="predicted"/>
<keyword evidence="10" id="KW-1185">Reference proteome</keyword>
<feature type="region of interest" description="Disordered" evidence="6">
    <location>
        <begin position="46"/>
        <end position="84"/>
    </location>
</feature>
<feature type="domain" description="Cytochrome c assembly protein" evidence="8">
    <location>
        <begin position="127"/>
        <end position="337"/>
    </location>
</feature>
<keyword evidence="4 7" id="KW-1133">Transmembrane helix</keyword>
<name>A0ABP6A6G3_9ACTN</name>
<evidence type="ECO:0000256" key="7">
    <source>
        <dbReference type="SAM" id="Phobius"/>
    </source>
</evidence>
<dbReference type="NCBIfam" id="TIGR03144">
    <property type="entry name" value="cytochr_II_ccsB"/>
    <property type="match status" value="1"/>
</dbReference>
<comment type="caution">
    <text evidence="9">The sequence shown here is derived from an EMBL/GenBank/DDBJ whole genome shotgun (WGS) entry which is preliminary data.</text>
</comment>
<evidence type="ECO:0000313" key="9">
    <source>
        <dbReference type="EMBL" id="GAA2510700.1"/>
    </source>
</evidence>
<dbReference type="InterPro" id="IPR017562">
    <property type="entry name" value="Cyt_c_biogenesis_CcsA"/>
</dbReference>
<evidence type="ECO:0000259" key="8">
    <source>
        <dbReference type="Pfam" id="PF01578"/>
    </source>
</evidence>
<evidence type="ECO:0000256" key="5">
    <source>
        <dbReference type="ARBA" id="ARBA00023136"/>
    </source>
</evidence>
<feature type="transmembrane region" description="Helical" evidence="7">
    <location>
        <begin position="253"/>
        <end position="272"/>
    </location>
</feature>
<evidence type="ECO:0000256" key="3">
    <source>
        <dbReference type="ARBA" id="ARBA00022748"/>
    </source>
</evidence>
<feature type="transmembrane region" description="Helical" evidence="7">
    <location>
        <begin position="191"/>
        <end position="219"/>
    </location>
</feature>
<evidence type="ECO:0000256" key="2">
    <source>
        <dbReference type="ARBA" id="ARBA00022692"/>
    </source>
</evidence>
<dbReference type="InterPro" id="IPR045062">
    <property type="entry name" value="Cyt_c_biogenesis_CcsA/CcmC"/>
</dbReference>
<evidence type="ECO:0000256" key="4">
    <source>
        <dbReference type="ARBA" id="ARBA00022989"/>
    </source>
</evidence>
<gene>
    <name evidence="9" type="primary">ccsB</name>
    <name evidence="9" type="ORF">GCM10010201_01820</name>
</gene>
<protein>
    <submittedName>
        <fullName evidence="9">C-type cytochrome biogenesis protein CcsB</fullName>
    </submittedName>
</protein>
<feature type="compositionally biased region" description="Pro residues" evidence="6">
    <location>
        <begin position="68"/>
        <end position="78"/>
    </location>
</feature>
<feature type="transmembrane region" description="Helical" evidence="7">
    <location>
        <begin position="99"/>
        <end position="121"/>
    </location>
</feature>
<organism evidence="9 10">
    <name type="scientific">Pilimelia columellifera subsp. columellifera</name>
    <dbReference type="NCBI Taxonomy" id="706583"/>
    <lineage>
        <taxon>Bacteria</taxon>
        <taxon>Bacillati</taxon>
        <taxon>Actinomycetota</taxon>
        <taxon>Actinomycetes</taxon>
        <taxon>Micromonosporales</taxon>
        <taxon>Micromonosporaceae</taxon>
        <taxon>Pilimelia</taxon>
    </lineage>
</organism>
<dbReference type="PANTHER" id="PTHR30071">
    <property type="entry name" value="HEME EXPORTER PROTEIN C"/>
    <property type="match status" value="1"/>
</dbReference>
<evidence type="ECO:0000313" key="10">
    <source>
        <dbReference type="Proteomes" id="UP001499978"/>
    </source>
</evidence>
<feature type="transmembrane region" description="Helical" evidence="7">
    <location>
        <begin position="133"/>
        <end position="151"/>
    </location>
</feature>
<feature type="transmembrane region" description="Helical" evidence="7">
    <location>
        <begin position="158"/>
        <end position="179"/>
    </location>
</feature>
<keyword evidence="3" id="KW-0201">Cytochrome c-type biogenesis</keyword>
<sequence length="342" mass="36349">MMSALSDQLLIVTIVGYLAAMIGHAAEYALGQAHAAVGARPGVRQRAPEAAPVGAPSGVQGPPVSDLPDPPASPPGPPAGRYDGPAPATSRAAVYAGRAAIGATMAAAVAHLACLVTRAIAAGRPPWGNLYEFELSVTFVGVVVWLVVLARQPRLRQLGLFVSLAMVLLIGAAGLIAYTEIKPLMPALQSSWYVVHVSTIVIASGLFLFGAVPAVMFLVREGHERGLRSFPYSLGPRVPAAAGLERLTFRMHAFAFPLFTFGVAAGAIWAEAAWGRYWGWDPKETWSFISWVVYAGYLHARATPYIKRRTAVWLAVLGFATMLMNLFGVNLFVSGLHSYADV</sequence>